<sequence length="145" mass="14984">MPQWAERSLAPGSVCCGQTQIACMLSAGEEPVWSTEQEVRFHAGTWSADEEEVKTGLCGGMDGAAGSWGSDFSLLSGSVGTRGTPPPGVKPPLRGAGPSGGRTQAPGPHRLPATGHSSLTSEHQPQDSAFCPEKGDAARQKGNRD</sequence>
<gene>
    <name evidence="1" type="ORF">MRATA1EN3_LOCUS1544</name>
</gene>
<dbReference type="EMBL" id="OX596085">
    <property type="protein sequence ID" value="CAI9690331.1"/>
    <property type="molecule type" value="Genomic_DNA"/>
</dbReference>
<accession>A0ACB0DQ07</accession>
<proteinExistence type="predicted"/>
<evidence type="ECO:0000313" key="2">
    <source>
        <dbReference type="Proteomes" id="UP001162501"/>
    </source>
</evidence>
<organism evidence="1 2">
    <name type="scientific">Rangifer tarandus platyrhynchus</name>
    <name type="common">Svalbard reindeer</name>
    <dbReference type="NCBI Taxonomy" id="3082113"/>
    <lineage>
        <taxon>Eukaryota</taxon>
        <taxon>Metazoa</taxon>
        <taxon>Chordata</taxon>
        <taxon>Craniata</taxon>
        <taxon>Vertebrata</taxon>
        <taxon>Euteleostomi</taxon>
        <taxon>Mammalia</taxon>
        <taxon>Eutheria</taxon>
        <taxon>Laurasiatheria</taxon>
        <taxon>Artiodactyla</taxon>
        <taxon>Ruminantia</taxon>
        <taxon>Pecora</taxon>
        <taxon>Cervidae</taxon>
        <taxon>Odocoileinae</taxon>
        <taxon>Rangifer</taxon>
    </lineage>
</organism>
<name>A0ACB0DQ07_RANTA</name>
<reference evidence="1" key="1">
    <citation type="submission" date="2023-05" db="EMBL/GenBank/DDBJ databases">
        <authorList>
            <consortium name="ELIXIR-Norway"/>
        </authorList>
    </citation>
    <scope>NUCLEOTIDE SEQUENCE</scope>
</reference>
<protein>
    <submittedName>
        <fullName evidence="1">Uncharacterized protein</fullName>
    </submittedName>
</protein>
<dbReference type="Proteomes" id="UP001162501">
    <property type="component" value="Chromosome 1"/>
</dbReference>
<evidence type="ECO:0000313" key="1">
    <source>
        <dbReference type="EMBL" id="CAI9690331.1"/>
    </source>
</evidence>